<reference evidence="1" key="1">
    <citation type="submission" date="2020-05" db="EMBL/GenBank/DDBJ databases">
        <authorList>
            <person name="Chiriac C."/>
            <person name="Salcher M."/>
            <person name="Ghai R."/>
            <person name="Kavagutti S V."/>
        </authorList>
    </citation>
    <scope>NUCLEOTIDE SEQUENCE</scope>
</reference>
<accession>A0A6J6KH46</accession>
<organism evidence="1">
    <name type="scientific">freshwater metagenome</name>
    <dbReference type="NCBI Taxonomy" id="449393"/>
    <lineage>
        <taxon>unclassified sequences</taxon>
        <taxon>metagenomes</taxon>
        <taxon>ecological metagenomes</taxon>
    </lineage>
</organism>
<evidence type="ECO:0000313" key="1">
    <source>
        <dbReference type="EMBL" id="CAB4647504.1"/>
    </source>
</evidence>
<name>A0A6J6KH46_9ZZZZ</name>
<gene>
    <name evidence="1" type="ORF">UFOPK2162_00832</name>
</gene>
<dbReference type="EMBL" id="CAEZVZ010000117">
    <property type="protein sequence ID" value="CAB4647504.1"/>
    <property type="molecule type" value="Genomic_DNA"/>
</dbReference>
<protein>
    <submittedName>
        <fullName evidence="1">Unannotated protein</fullName>
    </submittedName>
</protein>
<proteinExistence type="predicted"/>
<sequence length="171" mass="17766">MLPADVLTVTADGAPLTKNVPSNLVYRKGVTIATSSQSGLTPEVSSATPDCSYANGVITALKGSGLCALSIKTAGNASFAPTSANYPFYVGLGEQSIPQFAAKVKKGKTLTLLAESSFGEKITFTTASKNCSIKGNKVKALKKGNCVVVARAAGKTDFWKPLVRNFTIKIS</sequence>
<dbReference type="AlphaFoldDB" id="A0A6J6KH46"/>